<protein>
    <submittedName>
        <fullName evidence="1">Uncharacterized protein</fullName>
    </submittedName>
</protein>
<dbReference type="InParanoid" id="A0A084QCC7"/>
<evidence type="ECO:0000313" key="2">
    <source>
        <dbReference type="Proteomes" id="UP000028524"/>
    </source>
</evidence>
<sequence>MKTVEPKSPTGAMKYEGPKYISAVDMDKLQASQPVRPFGGQTEGLQGSGYKYGQSPLFDNVCILAPMQLADFAKKLKATQLGEARVAKAGEGNGLSNGIAIGLNSIPMHDFPQEVVQVLQDVTERSVKEQIPTQDFFMVGINMFAQIVDFFLCSVEPPTAICQFQNATLSRPQPQ</sequence>
<accession>A0A084QCC7</accession>
<proteinExistence type="predicted"/>
<organism evidence="1 2">
    <name type="scientific">Stachybotrys chlorohalonatus (strain IBT 40285)</name>
    <dbReference type="NCBI Taxonomy" id="1283841"/>
    <lineage>
        <taxon>Eukaryota</taxon>
        <taxon>Fungi</taxon>
        <taxon>Dikarya</taxon>
        <taxon>Ascomycota</taxon>
        <taxon>Pezizomycotina</taxon>
        <taxon>Sordariomycetes</taxon>
        <taxon>Hypocreomycetidae</taxon>
        <taxon>Hypocreales</taxon>
        <taxon>Stachybotryaceae</taxon>
        <taxon>Stachybotrys</taxon>
    </lineage>
</organism>
<reference evidence="1 2" key="1">
    <citation type="journal article" date="2014" name="BMC Genomics">
        <title>Comparative genome sequencing reveals chemotype-specific gene clusters in the toxigenic black mold Stachybotrys.</title>
        <authorList>
            <person name="Semeiks J."/>
            <person name="Borek D."/>
            <person name="Otwinowski Z."/>
            <person name="Grishin N.V."/>
        </authorList>
    </citation>
    <scope>NUCLEOTIDE SEQUENCE [LARGE SCALE GENOMIC DNA]</scope>
    <source>
        <strain evidence="1 2">IBT 40285</strain>
    </source>
</reference>
<dbReference type="AlphaFoldDB" id="A0A084QCC7"/>
<dbReference type="Proteomes" id="UP000028524">
    <property type="component" value="Unassembled WGS sequence"/>
</dbReference>
<keyword evidence="2" id="KW-1185">Reference proteome</keyword>
<dbReference type="HOGENOM" id="CLU_1533567_0_0_1"/>
<name>A0A084QCC7_STAC4</name>
<gene>
    <name evidence="1" type="ORF">S40285_10394</name>
</gene>
<dbReference type="EMBL" id="KL660845">
    <property type="protein sequence ID" value="KFA61612.1"/>
    <property type="molecule type" value="Genomic_DNA"/>
</dbReference>
<evidence type="ECO:0000313" key="1">
    <source>
        <dbReference type="EMBL" id="KFA61612.1"/>
    </source>
</evidence>